<keyword evidence="7" id="KW-1185">Reference proteome</keyword>
<dbReference type="SUPFAM" id="SSF52518">
    <property type="entry name" value="Thiamin diphosphate-binding fold (THDP-binding)"/>
    <property type="match status" value="1"/>
</dbReference>
<feature type="region of interest" description="Disordered" evidence="4">
    <location>
        <begin position="60"/>
        <end position="85"/>
    </location>
</feature>
<accession>A0A1H5Z7L2</accession>
<comment type="cofactor">
    <cofactor evidence="1">
        <name>thiamine diphosphate</name>
        <dbReference type="ChEBI" id="CHEBI:58937"/>
    </cofactor>
</comment>
<organism evidence="6 7">
    <name type="scientific">Bryocella elongata</name>
    <dbReference type="NCBI Taxonomy" id="863522"/>
    <lineage>
        <taxon>Bacteria</taxon>
        <taxon>Pseudomonadati</taxon>
        <taxon>Acidobacteriota</taxon>
        <taxon>Terriglobia</taxon>
        <taxon>Terriglobales</taxon>
        <taxon>Acidobacteriaceae</taxon>
        <taxon>Bryocella</taxon>
    </lineage>
</organism>
<proteinExistence type="predicted"/>
<evidence type="ECO:0000256" key="4">
    <source>
        <dbReference type="SAM" id="MobiDB-lite"/>
    </source>
</evidence>
<keyword evidence="2" id="KW-0560">Oxidoreductase</keyword>
<dbReference type="AlphaFoldDB" id="A0A1H5Z7L2"/>
<dbReference type="OrthoDB" id="119428at2"/>
<sequence length="237" mass="25453">MAENPLLPHRKLQELRALMLRLRALDGRTTKGPRLEALKAATIMHLEAGDYAAAPGTEAALPSATTKAPKKTTKAESKKAVPLPAKPTRERIATAAGIAQGFKLAKLDRAAIVFTEAGSNSETAWAEALDYAMRAELALIVLCIDTTDGKPSATPGALDWPAAEKLSARSKVPIVSVDGEDAVALYRVMQESMIHVRLGAGPILVWALCSPNKLKAAEQPIQRLEDYMSVRSIPLER</sequence>
<evidence type="ECO:0000256" key="1">
    <source>
        <dbReference type="ARBA" id="ARBA00001964"/>
    </source>
</evidence>
<dbReference type="EMBL" id="FNVA01000004">
    <property type="protein sequence ID" value="SEG32262.1"/>
    <property type="molecule type" value="Genomic_DNA"/>
</dbReference>
<dbReference type="GO" id="GO:0016624">
    <property type="term" value="F:oxidoreductase activity, acting on the aldehyde or oxo group of donors, disulfide as acceptor"/>
    <property type="evidence" value="ECO:0007669"/>
    <property type="project" value="InterPro"/>
</dbReference>
<dbReference type="Proteomes" id="UP000236728">
    <property type="component" value="Unassembled WGS sequence"/>
</dbReference>
<evidence type="ECO:0000313" key="7">
    <source>
        <dbReference type="Proteomes" id="UP000236728"/>
    </source>
</evidence>
<reference evidence="6 7" key="1">
    <citation type="submission" date="2016-10" db="EMBL/GenBank/DDBJ databases">
        <authorList>
            <person name="de Groot N.N."/>
        </authorList>
    </citation>
    <scope>NUCLEOTIDE SEQUENCE [LARGE SCALE GENOMIC DNA]</scope>
    <source>
        <strain evidence="6 7">DSM 22489</strain>
    </source>
</reference>
<dbReference type="Pfam" id="PF00676">
    <property type="entry name" value="E1_dh"/>
    <property type="match status" value="1"/>
</dbReference>
<feature type="domain" description="Dehydrogenase E1 component" evidence="5">
    <location>
        <begin position="92"/>
        <end position="205"/>
    </location>
</feature>
<protein>
    <submittedName>
        <fullName evidence="6">Pyruvate dehydrogenase E1 component alpha subunit</fullName>
    </submittedName>
</protein>
<evidence type="ECO:0000256" key="3">
    <source>
        <dbReference type="ARBA" id="ARBA00023052"/>
    </source>
</evidence>
<name>A0A1H5Z7L2_9BACT</name>
<evidence type="ECO:0000259" key="5">
    <source>
        <dbReference type="Pfam" id="PF00676"/>
    </source>
</evidence>
<dbReference type="InterPro" id="IPR001017">
    <property type="entry name" value="DH_E1"/>
</dbReference>
<dbReference type="InterPro" id="IPR029061">
    <property type="entry name" value="THDP-binding"/>
</dbReference>
<evidence type="ECO:0000256" key="2">
    <source>
        <dbReference type="ARBA" id="ARBA00023002"/>
    </source>
</evidence>
<dbReference type="RefSeq" id="WP_103933402.1">
    <property type="nucleotide sequence ID" value="NZ_FNVA01000004.1"/>
</dbReference>
<keyword evidence="3" id="KW-0786">Thiamine pyrophosphate</keyword>
<gene>
    <name evidence="6" type="ORF">SAMN05421819_2501</name>
</gene>
<dbReference type="Gene3D" id="3.40.50.970">
    <property type="match status" value="1"/>
</dbReference>
<evidence type="ECO:0000313" key="6">
    <source>
        <dbReference type="EMBL" id="SEG32262.1"/>
    </source>
</evidence>
<keyword evidence="6" id="KW-0670">Pyruvate</keyword>